<organism evidence="2 3">
    <name type="scientific">Stylonychia lemnae</name>
    <name type="common">Ciliate</name>
    <dbReference type="NCBI Taxonomy" id="5949"/>
    <lineage>
        <taxon>Eukaryota</taxon>
        <taxon>Sar</taxon>
        <taxon>Alveolata</taxon>
        <taxon>Ciliophora</taxon>
        <taxon>Intramacronucleata</taxon>
        <taxon>Spirotrichea</taxon>
        <taxon>Stichotrichia</taxon>
        <taxon>Sporadotrichida</taxon>
        <taxon>Oxytrichidae</taxon>
        <taxon>Stylonychinae</taxon>
        <taxon>Stylonychia</taxon>
    </lineage>
</organism>
<proteinExistence type="predicted"/>
<evidence type="ECO:0000313" key="3">
    <source>
        <dbReference type="Proteomes" id="UP000039865"/>
    </source>
</evidence>
<dbReference type="InParanoid" id="A0A078AIC2"/>
<dbReference type="Proteomes" id="UP000039865">
    <property type="component" value="Unassembled WGS sequence"/>
</dbReference>
<evidence type="ECO:0000256" key="1">
    <source>
        <dbReference type="SAM" id="SignalP"/>
    </source>
</evidence>
<feature type="signal peptide" evidence="1">
    <location>
        <begin position="1"/>
        <end position="24"/>
    </location>
</feature>
<feature type="chain" id="PRO_5001729437" evidence="1">
    <location>
        <begin position="25"/>
        <end position="194"/>
    </location>
</feature>
<name>A0A078AIC2_STYLE</name>
<protein>
    <submittedName>
        <fullName evidence="2">Uncharacterized protein</fullName>
    </submittedName>
</protein>
<accession>A0A078AIC2</accession>
<dbReference type="EMBL" id="CCKQ01010185">
    <property type="protein sequence ID" value="CDW81691.1"/>
    <property type="molecule type" value="Genomic_DNA"/>
</dbReference>
<sequence>MFKVFRMKISSLLLPLLYIDNTLQITGSQQSTEAEQKSQISRKELNFYRELALSHYVIVQKSIQRLRIEKDLKTQAQRELFDEFDCVVTPGIDDFDGTSSLNDISMFKIDKETKEYYLLDYDEMHNHTLSESNEIMPYPSKRREIPRYKTWKFEQFKEILAQDGESLKEIVIRMGIERGFHLKQTMAFEKNASY</sequence>
<keyword evidence="3" id="KW-1185">Reference proteome</keyword>
<reference evidence="2 3" key="1">
    <citation type="submission" date="2014-06" db="EMBL/GenBank/DDBJ databases">
        <authorList>
            <person name="Swart Estienne"/>
        </authorList>
    </citation>
    <scope>NUCLEOTIDE SEQUENCE [LARGE SCALE GENOMIC DNA]</scope>
    <source>
        <strain evidence="2 3">130c</strain>
    </source>
</reference>
<keyword evidence="1" id="KW-0732">Signal</keyword>
<gene>
    <name evidence="2" type="primary">Contig1389.g1523</name>
    <name evidence="2" type="ORF">STYLEM_10714</name>
</gene>
<dbReference type="AlphaFoldDB" id="A0A078AIC2"/>
<evidence type="ECO:0000313" key="2">
    <source>
        <dbReference type="EMBL" id="CDW81691.1"/>
    </source>
</evidence>